<organism evidence="3 4">
    <name type="scientific">Providencia rettgeri</name>
    <dbReference type="NCBI Taxonomy" id="587"/>
    <lineage>
        <taxon>Bacteria</taxon>
        <taxon>Pseudomonadati</taxon>
        <taxon>Pseudomonadota</taxon>
        <taxon>Gammaproteobacteria</taxon>
        <taxon>Enterobacterales</taxon>
        <taxon>Morganellaceae</taxon>
        <taxon>Providencia</taxon>
    </lineage>
</organism>
<dbReference type="PANTHER" id="PTHR33420">
    <property type="entry name" value="FIMBRIAL SUBUNIT ELFA-RELATED"/>
    <property type="match status" value="1"/>
</dbReference>
<dbReference type="GO" id="GO:0043709">
    <property type="term" value="P:cell adhesion involved in single-species biofilm formation"/>
    <property type="evidence" value="ECO:0007669"/>
    <property type="project" value="TreeGrafter"/>
</dbReference>
<dbReference type="InterPro" id="IPR050263">
    <property type="entry name" value="Bact_Fimbrial_Adh_Pro"/>
</dbReference>
<gene>
    <name evidence="3" type="ORF">KOF27_20625</name>
</gene>
<evidence type="ECO:0000313" key="3">
    <source>
        <dbReference type="EMBL" id="WHT95914.1"/>
    </source>
</evidence>
<dbReference type="Gene3D" id="2.60.40.1090">
    <property type="entry name" value="Fimbrial-type adhesion domain"/>
    <property type="match status" value="1"/>
</dbReference>
<keyword evidence="1" id="KW-0732">Signal</keyword>
<dbReference type="InterPro" id="IPR008966">
    <property type="entry name" value="Adhesion_dom_sf"/>
</dbReference>
<sequence>MSLNGIRLKLLTGALGITLLSNSYADTANLNLKLTIIAPPQCTIGGGDNISVPFGQVQQELIDGASYKLVPINYNLSCTSVAKNTLTMSLSWTPVTFNGVSAIQTNRSNLGIAVYRDTTRLDNGASINFDLMGTHPALYAVPVKPIGVMLSDAGEFSGAMTMTLNYQ</sequence>
<dbReference type="InterPro" id="IPR000259">
    <property type="entry name" value="Adhesion_dom_fimbrial"/>
</dbReference>
<dbReference type="PANTHER" id="PTHR33420:SF34">
    <property type="entry name" value="MINOR FIMBRIAL SUBUNIT"/>
    <property type="match status" value="1"/>
</dbReference>
<feature type="chain" id="PRO_5042494317" evidence="1">
    <location>
        <begin position="26"/>
        <end position="167"/>
    </location>
</feature>
<feature type="domain" description="Fimbrial-type adhesion" evidence="2">
    <location>
        <begin position="31"/>
        <end position="167"/>
    </location>
</feature>
<geneLocation type="plasmid" evidence="3 4">
    <name>p15628A_320</name>
</geneLocation>
<proteinExistence type="predicted"/>
<keyword evidence="3" id="KW-0614">Plasmid</keyword>
<dbReference type="SUPFAM" id="SSF49401">
    <property type="entry name" value="Bacterial adhesins"/>
    <property type="match status" value="1"/>
</dbReference>
<accession>A0AAJ6G0G0</accession>
<evidence type="ECO:0000256" key="1">
    <source>
        <dbReference type="SAM" id="SignalP"/>
    </source>
</evidence>
<feature type="signal peptide" evidence="1">
    <location>
        <begin position="1"/>
        <end position="25"/>
    </location>
</feature>
<reference evidence="3" key="1">
    <citation type="submission" date="2023-04" db="EMBL/GenBank/DDBJ databases">
        <title>Co-integrate Col3M blaNDM-1-harbouring plasmids in clinical Providencia rettgeri isolates from Argentina.</title>
        <authorList>
            <person name="de Belder D."/>
            <person name="Martino F."/>
            <person name="Tijet N."/>
            <person name="Melano R.G."/>
            <person name="Faccone D."/>
            <person name="de Mendieta J.M."/>
            <person name="Rapoport M."/>
            <person name="Albornoz E."/>
            <person name="Petroni A."/>
            <person name="Tuduri E."/>
            <person name="Derdoy L."/>
            <person name="Cogut S."/>
            <person name="Errecalde L."/>
            <person name="Pasteran F."/>
            <person name="Corso A."/>
            <person name="Gomez S.A."/>
        </authorList>
    </citation>
    <scope>NUCLEOTIDE SEQUENCE</scope>
    <source>
        <strain evidence="3">PreM15628</strain>
        <plasmid evidence="3">p15628A_320</plasmid>
    </source>
</reference>
<dbReference type="RefSeq" id="WP_283656878.1">
    <property type="nucleotide sequence ID" value="NZ_CP123366.1"/>
</dbReference>
<dbReference type="GO" id="GO:0009289">
    <property type="term" value="C:pilus"/>
    <property type="evidence" value="ECO:0007669"/>
    <property type="project" value="InterPro"/>
</dbReference>
<dbReference type="InterPro" id="IPR036937">
    <property type="entry name" value="Adhesion_dom_fimbrial_sf"/>
</dbReference>
<dbReference type="Pfam" id="PF00419">
    <property type="entry name" value="Fimbrial"/>
    <property type="match status" value="1"/>
</dbReference>
<evidence type="ECO:0000259" key="2">
    <source>
        <dbReference type="Pfam" id="PF00419"/>
    </source>
</evidence>
<protein>
    <submittedName>
        <fullName evidence="3">Fimbrial protein</fullName>
    </submittedName>
</protein>
<dbReference type="AlphaFoldDB" id="A0AAJ6G0G0"/>
<dbReference type="Proteomes" id="UP000682358">
    <property type="component" value="Plasmid p15628A_320"/>
</dbReference>
<dbReference type="EMBL" id="CP123373">
    <property type="protein sequence ID" value="WHT95914.1"/>
    <property type="molecule type" value="Genomic_DNA"/>
</dbReference>
<evidence type="ECO:0000313" key="4">
    <source>
        <dbReference type="Proteomes" id="UP000682358"/>
    </source>
</evidence>
<name>A0AAJ6G0G0_PRORE</name>